<dbReference type="Proteomes" id="UP000436006">
    <property type="component" value="Unassembled WGS sequence"/>
</dbReference>
<dbReference type="RefSeq" id="WP_157583931.1">
    <property type="nucleotide sequence ID" value="NZ_WPIN01000002.1"/>
</dbReference>
<name>A0A7K1S7V2_9BACT</name>
<proteinExistence type="predicted"/>
<dbReference type="Pfam" id="PF18962">
    <property type="entry name" value="Por_Secre_tail"/>
    <property type="match status" value="1"/>
</dbReference>
<organism evidence="2 3">
    <name type="scientific">Spirosoma arboris</name>
    <dbReference type="NCBI Taxonomy" id="2682092"/>
    <lineage>
        <taxon>Bacteria</taxon>
        <taxon>Pseudomonadati</taxon>
        <taxon>Bacteroidota</taxon>
        <taxon>Cytophagia</taxon>
        <taxon>Cytophagales</taxon>
        <taxon>Cytophagaceae</taxon>
        <taxon>Spirosoma</taxon>
    </lineage>
</organism>
<feature type="domain" description="Secretion system C-terminal sorting" evidence="1">
    <location>
        <begin position="580"/>
        <end position="647"/>
    </location>
</feature>
<gene>
    <name evidence="2" type="ORF">GO755_06615</name>
</gene>
<protein>
    <submittedName>
        <fullName evidence="2">T9SS type A sorting domain-containing protein</fullName>
    </submittedName>
</protein>
<evidence type="ECO:0000259" key="1">
    <source>
        <dbReference type="Pfam" id="PF18962"/>
    </source>
</evidence>
<sequence length="649" mass="74248">MLSFAYSPKKVAILIAILFISISAKSQLVFDKHDYQIDKNLHLIICNRIPDKIPDNTLSISFDKVYTFYAPIDTIQIGIPYSIFDNDTIYKLYFTRLPIVNLIVKNTIGDDYSGGTLSISDTIGDPINSTMGIKLRGALSRTYPKKSYHIQLWSDSTGTETQNKSFFGMRNDQTWLLLAMYDEKLRLNNKVSHDLWLKLHKLYYADQEPDAHSTIRSRYIEAFLNDDYQGVYLFTEDTDRKQLQLKKQTISNAGGELYKSYDWTQETVFTGVSSLPSTPTEDWGGWELDYPDTTNWINLHQFIDFAVNSSDSLFKQQISAKIRQDNFADYFIFLNLIRATDNFGKNLFLARYKPDEPYFIVPWDLDGTWGYLWDGNTNNITNDILSNNLFNRLLAIPSFKLQLATRWFALRSNILSIDSLSSSINNSYNFLISNGVYERESLKWANPFLSYSAEELDYIHTWTQNRVNYLDNYFKSLVQDQPIIYSFTAEAIEKKAVLNWTVNCAAVNSFDVEQSTDSLTWSTISVAPILSNDSLPCQYTFTDNNPSSGNSYYRLKITNKQNSSSYSAIQLLNFDLPVNVFPNPASTTLQVQGNIDKVDVYSLRGALIYESTNASPNLVNVNSFSSGTYLLRVTQKNGTVSTHKILVNR</sequence>
<dbReference type="InterPro" id="IPR026444">
    <property type="entry name" value="Secre_tail"/>
</dbReference>
<comment type="caution">
    <text evidence="2">The sequence shown here is derived from an EMBL/GenBank/DDBJ whole genome shotgun (WGS) entry which is preliminary data.</text>
</comment>
<dbReference type="AlphaFoldDB" id="A0A7K1S7V2"/>
<dbReference type="Pfam" id="PF08757">
    <property type="entry name" value="CotH"/>
    <property type="match status" value="1"/>
</dbReference>
<keyword evidence="3" id="KW-1185">Reference proteome</keyword>
<dbReference type="NCBIfam" id="TIGR04183">
    <property type="entry name" value="Por_Secre_tail"/>
    <property type="match status" value="1"/>
</dbReference>
<dbReference type="EMBL" id="WPIN01000002">
    <property type="protein sequence ID" value="MVM29698.1"/>
    <property type="molecule type" value="Genomic_DNA"/>
</dbReference>
<dbReference type="InterPro" id="IPR014867">
    <property type="entry name" value="Spore_coat_CotH_CotH2/3/7"/>
</dbReference>
<evidence type="ECO:0000313" key="2">
    <source>
        <dbReference type="EMBL" id="MVM29698.1"/>
    </source>
</evidence>
<accession>A0A7K1S7V2</accession>
<evidence type="ECO:0000313" key="3">
    <source>
        <dbReference type="Proteomes" id="UP000436006"/>
    </source>
</evidence>
<reference evidence="2 3" key="1">
    <citation type="submission" date="2019-12" db="EMBL/GenBank/DDBJ databases">
        <title>Spirosoma sp. HMF4905 genome sequencing and assembly.</title>
        <authorList>
            <person name="Kang H."/>
            <person name="Cha I."/>
            <person name="Kim H."/>
            <person name="Joh K."/>
        </authorList>
    </citation>
    <scope>NUCLEOTIDE SEQUENCE [LARGE SCALE GENOMIC DNA]</scope>
    <source>
        <strain evidence="2 3">HMF4905</strain>
    </source>
</reference>